<reference evidence="5 6" key="1">
    <citation type="submission" date="2018-11" db="EMBL/GenBank/DDBJ databases">
        <authorList>
            <consortium name="Pathogen Informatics"/>
        </authorList>
    </citation>
    <scope>NUCLEOTIDE SEQUENCE [LARGE SCALE GENOMIC DNA]</scope>
</reference>
<sequence>MRSDPQELRGRAPSKRGVGCQFGPDITDAWLSKNGVQYVVRSHEVKPEGYEVHHNGKCITVSKPNAVFSAPNYCDQMGNKGAFITITGDNLTARNYTNLWPKFTSFEAVPHPMVPPMVYANSLFGFA</sequence>
<evidence type="ECO:0000256" key="1">
    <source>
        <dbReference type="ARBA" id="ARBA00001936"/>
    </source>
</evidence>
<name>A0A3P7I2W2_STRVU</name>
<dbReference type="GO" id="GO:0016787">
    <property type="term" value="F:hydrolase activity"/>
    <property type="evidence" value="ECO:0007669"/>
    <property type="project" value="InterPro"/>
</dbReference>
<dbReference type="InterPro" id="IPR051134">
    <property type="entry name" value="PPP_phosphatase"/>
</dbReference>
<gene>
    <name evidence="5" type="ORF">SVUK_LOCUS2789</name>
</gene>
<feature type="domain" description="Serine/threonine specific protein phosphatases" evidence="4">
    <location>
        <begin position="1"/>
        <end position="110"/>
    </location>
</feature>
<evidence type="ECO:0000313" key="6">
    <source>
        <dbReference type="Proteomes" id="UP000270094"/>
    </source>
</evidence>
<evidence type="ECO:0000313" key="5">
    <source>
        <dbReference type="EMBL" id="VDM67791.1"/>
    </source>
</evidence>
<dbReference type="Gene3D" id="3.60.21.10">
    <property type="match status" value="1"/>
</dbReference>
<comment type="cofactor">
    <cofactor evidence="1">
        <name>Mn(2+)</name>
        <dbReference type="ChEBI" id="CHEBI:29035"/>
    </cofactor>
</comment>
<keyword evidence="2" id="KW-0479">Metal-binding</keyword>
<organism evidence="5 6">
    <name type="scientific">Strongylus vulgaris</name>
    <name type="common">Blood worm</name>
    <dbReference type="NCBI Taxonomy" id="40348"/>
    <lineage>
        <taxon>Eukaryota</taxon>
        <taxon>Metazoa</taxon>
        <taxon>Ecdysozoa</taxon>
        <taxon>Nematoda</taxon>
        <taxon>Chromadorea</taxon>
        <taxon>Rhabditida</taxon>
        <taxon>Rhabditina</taxon>
        <taxon>Rhabditomorpha</taxon>
        <taxon>Strongyloidea</taxon>
        <taxon>Strongylidae</taxon>
        <taxon>Strongylus</taxon>
    </lineage>
</organism>
<keyword evidence="3" id="KW-0464">Manganese</keyword>
<accession>A0A3P7I2W2</accession>
<proteinExistence type="predicted"/>
<dbReference type="SMART" id="SM00156">
    <property type="entry name" value="PP2Ac"/>
    <property type="match status" value="1"/>
</dbReference>
<dbReference type="PANTHER" id="PTHR45668:SF5">
    <property type="entry name" value="SERINE_THREONINE-PROTEIN PHOSPHATASE 5"/>
    <property type="match status" value="1"/>
</dbReference>
<dbReference type="OrthoDB" id="445564at2759"/>
<dbReference type="InterPro" id="IPR029052">
    <property type="entry name" value="Metallo-depent_PP-like"/>
</dbReference>
<dbReference type="InterPro" id="IPR006186">
    <property type="entry name" value="Ser/Thr-sp_prot-phosphatase"/>
</dbReference>
<dbReference type="PANTHER" id="PTHR45668">
    <property type="entry name" value="SERINE/THREONINE-PROTEIN PHOSPHATASE 5-RELATED"/>
    <property type="match status" value="1"/>
</dbReference>
<dbReference type="EMBL" id="UYYB01006545">
    <property type="protein sequence ID" value="VDM67791.1"/>
    <property type="molecule type" value="Genomic_DNA"/>
</dbReference>
<dbReference type="AlphaFoldDB" id="A0A3P7I2W2"/>
<protein>
    <recommendedName>
        <fullName evidence="4">Serine/threonine specific protein phosphatases domain-containing protein</fullName>
    </recommendedName>
</protein>
<dbReference type="Proteomes" id="UP000270094">
    <property type="component" value="Unassembled WGS sequence"/>
</dbReference>
<dbReference type="GO" id="GO:0046872">
    <property type="term" value="F:metal ion binding"/>
    <property type="evidence" value="ECO:0007669"/>
    <property type="project" value="UniProtKB-KW"/>
</dbReference>
<evidence type="ECO:0000256" key="2">
    <source>
        <dbReference type="ARBA" id="ARBA00022723"/>
    </source>
</evidence>
<dbReference type="SUPFAM" id="SSF56300">
    <property type="entry name" value="Metallo-dependent phosphatases"/>
    <property type="match status" value="1"/>
</dbReference>
<dbReference type="PRINTS" id="PR00114">
    <property type="entry name" value="STPHPHTASE"/>
</dbReference>
<evidence type="ECO:0000259" key="4">
    <source>
        <dbReference type="SMART" id="SM00156"/>
    </source>
</evidence>
<evidence type="ECO:0000256" key="3">
    <source>
        <dbReference type="ARBA" id="ARBA00023211"/>
    </source>
</evidence>
<keyword evidence="6" id="KW-1185">Reference proteome</keyword>